<name>A0ABP7GQ97_9MICO</name>
<feature type="transmembrane region" description="Helical" evidence="1">
    <location>
        <begin position="51"/>
        <end position="73"/>
    </location>
</feature>
<evidence type="ECO:0000256" key="1">
    <source>
        <dbReference type="SAM" id="Phobius"/>
    </source>
</evidence>
<proteinExistence type="predicted"/>
<evidence type="ECO:0008006" key="4">
    <source>
        <dbReference type="Google" id="ProtNLM"/>
    </source>
</evidence>
<protein>
    <recommendedName>
        <fullName evidence="4">DUF4386 family protein</fullName>
    </recommendedName>
</protein>
<keyword evidence="1" id="KW-1133">Transmembrane helix</keyword>
<evidence type="ECO:0000313" key="2">
    <source>
        <dbReference type="EMBL" id="GAA3772078.1"/>
    </source>
</evidence>
<dbReference type="RefSeq" id="WP_344784134.1">
    <property type="nucleotide sequence ID" value="NZ_BAABAF010000008.1"/>
</dbReference>
<keyword evidence="3" id="KW-1185">Reference proteome</keyword>
<gene>
    <name evidence="2" type="ORF">GCM10022240_25220</name>
</gene>
<reference evidence="3" key="1">
    <citation type="journal article" date="2019" name="Int. J. Syst. Evol. Microbiol.">
        <title>The Global Catalogue of Microorganisms (GCM) 10K type strain sequencing project: providing services to taxonomists for standard genome sequencing and annotation.</title>
        <authorList>
            <consortium name="The Broad Institute Genomics Platform"/>
            <consortium name="The Broad Institute Genome Sequencing Center for Infectious Disease"/>
            <person name="Wu L."/>
            <person name="Ma J."/>
        </authorList>
    </citation>
    <scope>NUCLEOTIDE SEQUENCE [LARGE SCALE GENOMIC DNA]</scope>
    <source>
        <strain evidence="3">JCM 16950</strain>
    </source>
</reference>
<feature type="transmembrane region" description="Helical" evidence="1">
    <location>
        <begin position="85"/>
        <end position="106"/>
    </location>
</feature>
<evidence type="ECO:0000313" key="3">
    <source>
        <dbReference type="Proteomes" id="UP001500540"/>
    </source>
</evidence>
<dbReference type="EMBL" id="BAABAF010000008">
    <property type="protein sequence ID" value="GAA3772078.1"/>
    <property type="molecule type" value="Genomic_DNA"/>
</dbReference>
<feature type="transmembrane region" description="Helical" evidence="1">
    <location>
        <begin position="130"/>
        <end position="151"/>
    </location>
</feature>
<sequence>MSTSIAPRSAGIGLLVYALATFVAFMLSGAPGGDYSDTKVVGYIAAAHAPVAFIVWYIAALGALALVVFGAGLRKIPGVGQPLSALATIGAALSVAGSLLAGGVAVGMSEGGSVVREQTPHAVVYLVTEIGNLAAVCGPALCVGVIAIVIAMRTRMPVWLQVVAVIGGVCGILAPFYLTYLLYLLAVLALGVALLTGRAVRERMPERASSIV</sequence>
<keyword evidence="1" id="KW-0472">Membrane</keyword>
<feature type="transmembrane region" description="Helical" evidence="1">
    <location>
        <begin position="158"/>
        <end position="174"/>
    </location>
</feature>
<accession>A0ABP7GQ97</accession>
<keyword evidence="1" id="KW-0812">Transmembrane</keyword>
<feature type="transmembrane region" description="Helical" evidence="1">
    <location>
        <begin position="12"/>
        <end position="31"/>
    </location>
</feature>
<feature type="transmembrane region" description="Helical" evidence="1">
    <location>
        <begin position="180"/>
        <end position="200"/>
    </location>
</feature>
<comment type="caution">
    <text evidence="2">The sequence shown here is derived from an EMBL/GenBank/DDBJ whole genome shotgun (WGS) entry which is preliminary data.</text>
</comment>
<dbReference type="Proteomes" id="UP001500540">
    <property type="component" value="Unassembled WGS sequence"/>
</dbReference>
<organism evidence="2 3">
    <name type="scientific">Microbacterium kribbense</name>
    <dbReference type="NCBI Taxonomy" id="433645"/>
    <lineage>
        <taxon>Bacteria</taxon>
        <taxon>Bacillati</taxon>
        <taxon>Actinomycetota</taxon>
        <taxon>Actinomycetes</taxon>
        <taxon>Micrococcales</taxon>
        <taxon>Microbacteriaceae</taxon>
        <taxon>Microbacterium</taxon>
    </lineage>
</organism>